<feature type="domain" description="GHMP kinase N-terminal" evidence="11">
    <location>
        <begin position="74"/>
        <end position="151"/>
    </location>
</feature>
<dbReference type="HAMAP" id="MF_00061">
    <property type="entry name" value="IspE"/>
    <property type="match status" value="1"/>
</dbReference>
<comment type="pathway">
    <text evidence="10">Isoprenoid biosynthesis; isopentenyl diphosphate biosynthesis via DXP pathway; isopentenyl diphosphate from 1-deoxy-D-xylulose 5-phosphate: step 3/6.</text>
</comment>
<keyword evidence="14" id="KW-1185">Reference proteome</keyword>
<evidence type="ECO:0000256" key="2">
    <source>
        <dbReference type="ARBA" id="ARBA00012052"/>
    </source>
</evidence>
<evidence type="ECO:0000259" key="11">
    <source>
        <dbReference type="Pfam" id="PF00288"/>
    </source>
</evidence>
<dbReference type="GO" id="GO:0050515">
    <property type="term" value="F:4-(cytidine 5'-diphospho)-2-C-methyl-D-erythritol kinase activity"/>
    <property type="evidence" value="ECO:0007669"/>
    <property type="project" value="UniProtKB-UniRule"/>
</dbReference>
<evidence type="ECO:0000256" key="7">
    <source>
        <dbReference type="ARBA" id="ARBA00022840"/>
    </source>
</evidence>
<dbReference type="STRING" id="1122125.GCA_000423185_06214"/>
<dbReference type="InterPro" id="IPR006204">
    <property type="entry name" value="GHMP_kinase_N_dom"/>
</dbReference>
<dbReference type="AlphaFoldDB" id="A0A211ZKR8"/>
<dbReference type="Pfam" id="PF08544">
    <property type="entry name" value="GHMP_kinases_C"/>
    <property type="match status" value="1"/>
</dbReference>
<dbReference type="Pfam" id="PF00288">
    <property type="entry name" value="GHMP_kinases_N"/>
    <property type="match status" value="1"/>
</dbReference>
<dbReference type="InterPro" id="IPR020568">
    <property type="entry name" value="Ribosomal_Su5_D2-typ_SF"/>
</dbReference>
<dbReference type="UniPathway" id="UPA00056">
    <property type="reaction ID" value="UER00094"/>
</dbReference>
<dbReference type="Gene3D" id="3.30.70.890">
    <property type="entry name" value="GHMP kinase, C-terminal domain"/>
    <property type="match status" value="1"/>
</dbReference>
<comment type="similarity">
    <text evidence="1 10">Belongs to the GHMP kinase family. IspE subfamily.</text>
</comment>
<dbReference type="PANTHER" id="PTHR43527">
    <property type="entry name" value="4-DIPHOSPHOCYTIDYL-2-C-METHYL-D-ERYTHRITOL KINASE, CHLOROPLASTIC"/>
    <property type="match status" value="1"/>
</dbReference>
<evidence type="ECO:0000259" key="12">
    <source>
        <dbReference type="Pfam" id="PF08544"/>
    </source>
</evidence>
<dbReference type="GO" id="GO:0019288">
    <property type="term" value="P:isopentenyl diphosphate biosynthetic process, methylerythritol 4-phosphate pathway"/>
    <property type="evidence" value="ECO:0007669"/>
    <property type="project" value="UniProtKB-UniRule"/>
</dbReference>
<keyword evidence="5 10" id="KW-0547">Nucleotide-binding</keyword>
<dbReference type="OrthoDB" id="9809438at2"/>
<dbReference type="EC" id="2.7.1.148" evidence="2 10"/>
<organism evidence="13 14">
    <name type="scientific">Inquilinus limosus</name>
    <dbReference type="NCBI Taxonomy" id="171674"/>
    <lineage>
        <taxon>Bacteria</taxon>
        <taxon>Pseudomonadati</taxon>
        <taxon>Pseudomonadota</taxon>
        <taxon>Alphaproteobacteria</taxon>
        <taxon>Rhodospirillales</taxon>
        <taxon>Rhodospirillaceae</taxon>
        <taxon>Inquilinus</taxon>
    </lineage>
</organism>
<dbReference type="NCBIfam" id="NF011202">
    <property type="entry name" value="PRK14608.1"/>
    <property type="match status" value="1"/>
</dbReference>
<dbReference type="InterPro" id="IPR013750">
    <property type="entry name" value="GHMP_kinase_C_dom"/>
</dbReference>
<dbReference type="InterPro" id="IPR036554">
    <property type="entry name" value="GHMP_kinase_C_sf"/>
</dbReference>
<dbReference type="PIRSF" id="PIRSF010376">
    <property type="entry name" value="IspE"/>
    <property type="match status" value="1"/>
</dbReference>
<dbReference type="PANTHER" id="PTHR43527:SF2">
    <property type="entry name" value="4-DIPHOSPHOCYTIDYL-2-C-METHYL-D-ERYTHRITOL KINASE, CHLOROPLASTIC"/>
    <property type="match status" value="1"/>
</dbReference>
<keyword evidence="6 10" id="KW-0418">Kinase</keyword>
<feature type="active site" evidence="10">
    <location>
        <position position="17"/>
    </location>
</feature>
<evidence type="ECO:0000256" key="4">
    <source>
        <dbReference type="ARBA" id="ARBA00022679"/>
    </source>
</evidence>
<keyword evidence="8 10" id="KW-0414">Isoprene biosynthesis</keyword>
<dbReference type="InterPro" id="IPR004424">
    <property type="entry name" value="IspE"/>
</dbReference>
<dbReference type="NCBIfam" id="TIGR00154">
    <property type="entry name" value="ispE"/>
    <property type="match status" value="1"/>
</dbReference>
<evidence type="ECO:0000256" key="5">
    <source>
        <dbReference type="ARBA" id="ARBA00022741"/>
    </source>
</evidence>
<evidence type="ECO:0000313" key="14">
    <source>
        <dbReference type="Proteomes" id="UP000196655"/>
    </source>
</evidence>
<evidence type="ECO:0000256" key="10">
    <source>
        <dbReference type="HAMAP-Rule" id="MF_00061"/>
    </source>
</evidence>
<keyword evidence="7 10" id="KW-0067">ATP-binding</keyword>
<evidence type="ECO:0000256" key="9">
    <source>
        <dbReference type="ARBA" id="ARBA00032554"/>
    </source>
</evidence>
<dbReference type="Gene3D" id="3.30.230.10">
    <property type="match status" value="1"/>
</dbReference>
<reference evidence="14" key="1">
    <citation type="submission" date="2017-05" db="EMBL/GenBank/DDBJ databases">
        <authorList>
            <person name="Macchi M."/>
            <person name="Festa S."/>
            <person name="Coppotelli B.M."/>
            <person name="Morelli I.S."/>
        </authorList>
    </citation>
    <scope>NUCLEOTIDE SEQUENCE [LARGE SCALE GENOMIC DNA]</scope>
    <source>
        <strain evidence="14">I</strain>
    </source>
</reference>
<accession>A0A211ZKR8</accession>
<comment type="caution">
    <text evidence="13">The sequence shown here is derived from an EMBL/GenBank/DDBJ whole genome shotgun (WGS) entry which is preliminary data.</text>
</comment>
<dbReference type="SUPFAM" id="SSF54211">
    <property type="entry name" value="Ribosomal protein S5 domain 2-like"/>
    <property type="match status" value="1"/>
</dbReference>
<proteinExistence type="inferred from homology"/>
<evidence type="ECO:0000313" key="13">
    <source>
        <dbReference type="EMBL" id="OWJ65873.1"/>
    </source>
</evidence>
<feature type="active site" evidence="10">
    <location>
        <position position="144"/>
    </location>
</feature>
<evidence type="ECO:0000256" key="6">
    <source>
        <dbReference type="ARBA" id="ARBA00022777"/>
    </source>
</evidence>
<sequence>MIVTQPGKAWSGTAPAKVNLYLHVVGRRADGYHLLDSLVVFADVGDRLTLEPAAAPGLTVTGPFAGAIPPGDDNLALRAVRRLAAATGRPDGIAVTLDKRLPVAAGIGGGSADAAAVLRGLAALWDLAPADPRLLEVAAGLGADVPVCLAGRTAWLGGVGERLEPGPDLAGVPILLVNPGVPLSTPDVFRARRGGFSAEARFAEAKPTLEQLCALLAGRGNDLAAPATSLVPVIGEVLAALAAQPGCRLARMSGSGATCFGLFETPAAAKAAEAALAGRGWWAAAAALL</sequence>
<evidence type="ECO:0000256" key="8">
    <source>
        <dbReference type="ARBA" id="ARBA00023229"/>
    </source>
</evidence>
<dbReference type="GO" id="GO:0016114">
    <property type="term" value="P:terpenoid biosynthetic process"/>
    <property type="evidence" value="ECO:0007669"/>
    <property type="project" value="UniProtKB-UniRule"/>
</dbReference>
<keyword evidence="4 10" id="KW-0808">Transferase</keyword>
<evidence type="ECO:0000256" key="3">
    <source>
        <dbReference type="ARBA" id="ARBA00017473"/>
    </source>
</evidence>
<feature type="binding site" evidence="10">
    <location>
        <begin position="102"/>
        <end position="112"/>
    </location>
    <ligand>
        <name>ATP</name>
        <dbReference type="ChEBI" id="CHEBI:30616"/>
    </ligand>
</feature>
<dbReference type="SUPFAM" id="SSF55060">
    <property type="entry name" value="GHMP Kinase, C-terminal domain"/>
    <property type="match status" value="1"/>
</dbReference>
<dbReference type="EMBL" id="NHON01000031">
    <property type="protein sequence ID" value="OWJ65873.1"/>
    <property type="molecule type" value="Genomic_DNA"/>
</dbReference>
<protein>
    <recommendedName>
        <fullName evidence="3 10">4-diphosphocytidyl-2-C-methyl-D-erythritol kinase</fullName>
        <shortName evidence="10">CMK</shortName>
        <ecNumber evidence="2 10">2.7.1.148</ecNumber>
    </recommendedName>
    <alternativeName>
        <fullName evidence="9 10">4-(cytidine-5'-diphospho)-2-C-methyl-D-erythritol kinase</fullName>
    </alternativeName>
</protein>
<gene>
    <name evidence="10" type="primary">ispE</name>
    <name evidence="13" type="ORF">BWR60_17590</name>
</gene>
<dbReference type="GO" id="GO:0005524">
    <property type="term" value="F:ATP binding"/>
    <property type="evidence" value="ECO:0007669"/>
    <property type="project" value="UniProtKB-UniRule"/>
</dbReference>
<feature type="domain" description="GHMP kinase C-terminal" evidence="12">
    <location>
        <begin position="215"/>
        <end position="277"/>
    </location>
</feature>
<name>A0A211ZKR8_9PROT</name>
<evidence type="ECO:0000256" key="1">
    <source>
        <dbReference type="ARBA" id="ARBA00009684"/>
    </source>
</evidence>
<comment type="catalytic activity">
    <reaction evidence="10">
        <text>4-CDP-2-C-methyl-D-erythritol + ATP = 4-CDP-2-C-methyl-D-erythritol 2-phosphate + ADP + H(+)</text>
        <dbReference type="Rhea" id="RHEA:18437"/>
        <dbReference type="ChEBI" id="CHEBI:15378"/>
        <dbReference type="ChEBI" id="CHEBI:30616"/>
        <dbReference type="ChEBI" id="CHEBI:57823"/>
        <dbReference type="ChEBI" id="CHEBI:57919"/>
        <dbReference type="ChEBI" id="CHEBI:456216"/>
        <dbReference type="EC" id="2.7.1.148"/>
    </reaction>
</comment>
<comment type="function">
    <text evidence="10">Catalyzes the phosphorylation of the position 2 hydroxy group of 4-diphosphocytidyl-2C-methyl-D-erythritol.</text>
</comment>
<dbReference type="Proteomes" id="UP000196655">
    <property type="component" value="Unassembled WGS sequence"/>
</dbReference>
<dbReference type="InterPro" id="IPR014721">
    <property type="entry name" value="Ribsml_uS5_D2-typ_fold_subgr"/>
</dbReference>